<name>A0A212DGL0_CEREH</name>
<accession>A0A212DGL0</accession>
<organism evidence="1 2">
    <name type="scientific">Cervus elaphus hippelaphus</name>
    <name type="common">European red deer</name>
    <dbReference type="NCBI Taxonomy" id="46360"/>
    <lineage>
        <taxon>Eukaryota</taxon>
        <taxon>Metazoa</taxon>
        <taxon>Chordata</taxon>
        <taxon>Craniata</taxon>
        <taxon>Vertebrata</taxon>
        <taxon>Euteleostomi</taxon>
        <taxon>Mammalia</taxon>
        <taxon>Eutheria</taxon>
        <taxon>Laurasiatheria</taxon>
        <taxon>Artiodactyla</taxon>
        <taxon>Ruminantia</taxon>
        <taxon>Pecora</taxon>
        <taxon>Cervidae</taxon>
        <taxon>Cervinae</taxon>
        <taxon>Cervus</taxon>
    </lineage>
</organism>
<protein>
    <recommendedName>
        <fullName evidence="3">Ig-like domain-containing protein</fullName>
    </recommendedName>
</protein>
<comment type="caution">
    <text evidence="1">The sequence shown here is derived from an EMBL/GenBank/DDBJ whole genome shotgun (WGS) entry which is preliminary data.</text>
</comment>
<sequence length="143" mass="14800">MGETNGPDNPVITVEPLGFSEEGFGAGRYTCLAHNSRLDIHTQTSVQLSIHYPPKAQPSCAVLPAPGALSLVCTWPGGLPAAQLQWAGPQGAGPTALGNVTWSYAATQLPNSSAFTCTGRHPALALPVLVRITLSPVFTPTVA</sequence>
<reference evidence="1 2" key="1">
    <citation type="journal article" date="2018" name="Mol. Genet. Genomics">
        <title>The red deer Cervus elaphus genome CerEla1.0: sequencing, annotating, genes, and chromosomes.</title>
        <authorList>
            <person name="Bana N.A."/>
            <person name="Nyiri A."/>
            <person name="Nagy J."/>
            <person name="Frank K."/>
            <person name="Nagy T."/>
            <person name="Steger V."/>
            <person name="Schiller M."/>
            <person name="Lakatos P."/>
            <person name="Sugar L."/>
            <person name="Horn P."/>
            <person name="Barta E."/>
            <person name="Orosz L."/>
        </authorList>
    </citation>
    <scope>NUCLEOTIDE SEQUENCE [LARGE SCALE GENOMIC DNA]</scope>
    <source>
        <strain evidence="1">Hungarian</strain>
    </source>
</reference>
<dbReference type="Proteomes" id="UP000242450">
    <property type="component" value="Chromosome 2"/>
</dbReference>
<dbReference type="SUPFAM" id="SSF48726">
    <property type="entry name" value="Immunoglobulin"/>
    <property type="match status" value="1"/>
</dbReference>
<dbReference type="AlphaFoldDB" id="A0A212DGL0"/>
<proteinExistence type="predicted"/>
<evidence type="ECO:0000313" key="1">
    <source>
        <dbReference type="EMBL" id="OWK17369.1"/>
    </source>
</evidence>
<gene>
    <name evidence="1" type="ORF">Celaphus_00013495</name>
</gene>
<dbReference type="OrthoDB" id="9442762at2759"/>
<evidence type="ECO:0008006" key="3">
    <source>
        <dbReference type="Google" id="ProtNLM"/>
    </source>
</evidence>
<dbReference type="InterPro" id="IPR036179">
    <property type="entry name" value="Ig-like_dom_sf"/>
</dbReference>
<dbReference type="EMBL" id="MKHE01000002">
    <property type="protein sequence ID" value="OWK17369.1"/>
    <property type="molecule type" value="Genomic_DNA"/>
</dbReference>
<evidence type="ECO:0000313" key="2">
    <source>
        <dbReference type="Proteomes" id="UP000242450"/>
    </source>
</evidence>
<keyword evidence="2" id="KW-1185">Reference proteome</keyword>